<dbReference type="Proteomes" id="UP000297871">
    <property type="component" value="Unassembled WGS sequence"/>
</dbReference>
<reference evidence="1" key="1">
    <citation type="journal article" date="2019" name="PLoS Negl. Trop. Dis.">
        <title>Revisiting the worldwide diversity of Leptospira species in the environment.</title>
        <authorList>
            <person name="Vincent A.T."/>
            <person name="Schiettekatte O."/>
            <person name="Bourhy P."/>
            <person name="Veyrier F.J."/>
            <person name="Picardeau M."/>
        </authorList>
    </citation>
    <scope>NUCLEOTIDE SEQUENCE [LARGE SCALE GENOMIC DNA]</scope>
    <source>
        <strain evidence="1">201800265</strain>
    </source>
</reference>
<evidence type="ECO:0000313" key="2">
    <source>
        <dbReference type="Proteomes" id="UP000297871"/>
    </source>
</evidence>
<organism evidence="1 2">
    <name type="scientific">Leptospira koniambonensis</name>
    <dbReference type="NCBI Taxonomy" id="2484950"/>
    <lineage>
        <taxon>Bacteria</taxon>
        <taxon>Pseudomonadati</taxon>
        <taxon>Spirochaetota</taxon>
        <taxon>Spirochaetia</taxon>
        <taxon>Leptospirales</taxon>
        <taxon>Leptospiraceae</taxon>
        <taxon>Leptospira</taxon>
    </lineage>
</organism>
<proteinExistence type="predicted"/>
<dbReference type="RefSeq" id="WP_135617043.1">
    <property type="nucleotide sequence ID" value="NZ_RQFY01000012.1"/>
</dbReference>
<sequence length="176" mass="20035">MKSKLIILYSVFGFFFLGCPQDPNDKYEDQNRLIYLSMLYWDGAFVPRENYCRNLISSIPNNQEVFVSIGQGVKKEPGFNGTNLELKILDSSGCKIRFELYYCDWFDNAVYLLDPPPNPGTCNISAFTYLEGPSGNQINCSINRSNYYRYAIYSYAVDSAGDVPASCNYSIKVTNF</sequence>
<dbReference type="PROSITE" id="PS51257">
    <property type="entry name" value="PROKAR_LIPOPROTEIN"/>
    <property type="match status" value="1"/>
</dbReference>
<gene>
    <name evidence="1" type="ORF">EHQ52_19570</name>
</gene>
<keyword evidence="2" id="KW-1185">Reference proteome</keyword>
<comment type="caution">
    <text evidence="1">The sequence shown here is derived from an EMBL/GenBank/DDBJ whole genome shotgun (WGS) entry which is preliminary data.</text>
</comment>
<dbReference type="EMBL" id="RQFY01000012">
    <property type="protein sequence ID" value="TGL28464.1"/>
    <property type="molecule type" value="Genomic_DNA"/>
</dbReference>
<dbReference type="AlphaFoldDB" id="A0A4R9J218"/>
<dbReference type="OrthoDB" id="9941439at2"/>
<protein>
    <recommendedName>
        <fullName evidence="3">Lipoprotein</fullName>
    </recommendedName>
</protein>
<name>A0A4R9J218_9LEPT</name>
<accession>A0A4R9J218</accession>
<evidence type="ECO:0000313" key="1">
    <source>
        <dbReference type="EMBL" id="TGL28464.1"/>
    </source>
</evidence>
<evidence type="ECO:0008006" key="3">
    <source>
        <dbReference type="Google" id="ProtNLM"/>
    </source>
</evidence>